<protein>
    <submittedName>
        <fullName evidence="3">Alpha-1,2-fucosyltransferase</fullName>
    </submittedName>
</protein>
<dbReference type="GO" id="GO:0016020">
    <property type="term" value="C:membrane"/>
    <property type="evidence" value="ECO:0007669"/>
    <property type="project" value="InterPro"/>
</dbReference>
<sequence length="292" mass="34085">MIIIKMQGGLGNQLFLYGLYKELLYLGREVKMDNISGFEDDPQRSPSLYKLGISYDIAEDGEIRTMRDSYMDPLSRIRRKITGRKNKDYYEALDGNFDEHVLKADDIYLNGYFQSDDYFKDDEVRQELIADICKNKDLYLGNQDVTGIRKAIRSSNSVSMHIRRGDYLTPVSRKTYGGICTDDYYAKAMELVRSSYPDTQFYIFSNDIDWCRAKYKDTDNISFVNISGDDSDIKEFFLMSECRHHILANSSFSWWAAFLGSADDRDRLNIVPSKWTNTRQMKDIYASWMTRI</sequence>
<dbReference type="CDD" id="cd11301">
    <property type="entry name" value="Fut1_Fut2_like"/>
    <property type="match status" value="1"/>
</dbReference>
<dbReference type="Proteomes" id="UP000245488">
    <property type="component" value="Chromosome"/>
</dbReference>
<evidence type="ECO:0000256" key="1">
    <source>
        <dbReference type="ARBA" id="ARBA00022676"/>
    </source>
</evidence>
<dbReference type="PANTHER" id="PTHR11927:SF9">
    <property type="entry name" value="L-FUCOSYLTRANSFERASE"/>
    <property type="match status" value="1"/>
</dbReference>
<keyword evidence="2 3" id="KW-0808">Transferase</keyword>
<proteinExistence type="predicted"/>
<evidence type="ECO:0000256" key="2">
    <source>
        <dbReference type="ARBA" id="ARBA00022679"/>
    </source>
</evidence>
<accession>A0A317FZ16</accession>
<dbReference type="EMBL" id="NXNG01000001">
    <property type="protein sequence ID" value="PWT26276.1"/>
    <property type="molecule type" value="Genomic_DNA"/>
</dbReference>
<evidence type="ECO:0000313" key="4">
    <source>
        <dbReference type="Proteomes" id="UP000245488"/>
    </source>
</evidence>
<keyword evidence="1 3" id="KW-0328">Glycosyltransferase</keyword>
<keyword evidence="4" id="KW-1185">Reference proteome</keyword>
<organism evidence="3 4">
    <name type="scientific">Butyrivibrio fibrisolvens</name>
    <dbReference type="NCBI Taxonomy" id="831"/>
    <lineage>
        <taxon>Bacteria</taxon>
        <taxon>Bacillati</taxon>
        <taxon>Bacillota</taxon>
        <taxon>Clostridia</taxon>
        <taxon>Lachnospirales</taxon>
        <taxon>Lachnospiraceae</taxon>
        <taxon>Butyrivibrio</taxon>
    </lineage>
</organism>
<reference evidence="3 4" key="1">
    <citation type="submission" date="2017-09" db="EMBL/GenBank/DDBJ databases">
        <title>High-quality draft genome sequence of Butyrivibrio fibrisolvens INBov1, isolated from cow rumen.</title>
        <authorList>
            <person name="Rodriguez Hernaez J."/>
            <person name="Rivarola M."/>
            <person name="Paniego N."/>
            <person name="Cravero S."/>
            <person name="Ceron Cucchi M."/>
            <person name="Martinez M.C."/>
        </authorList>
    </citation>
    <scope>NUCLEOTIDE SEQUENCE [LARGE SCALE GENOMIC DNA]</scope>
    <source>
        <strain evidence="3 4">INBov1</strain>
    </source>
</reference>
<dbReference type="GO" id="GO:0008107">
    <property type="term" value="F:galactoside 2-alpha-L-fucosyltransferase activity"/>
    <property type="evidence" value="ECO:0007669"/>
    <property type="project" value="InterPro"/>
</dbReference>
<name>A0A317FZ16_BUTFI</name>
<dbReference type="RefSeq" id="WP_110072145.1">
    <property type="nucleotide sequence ID" value="NZ_CM009896.1"/>
</dbReference>
<comment type="caution">
    <text evidence="3">The sequence shown here is derived from an EMBL/GenBank/DDBJ whole genome shotgun (WGS) entry which is preliminary data.</text>
</comment>
<dbReference type="GO" id="GO:0005975">
    <property type="term" value="P:carbohydrate metabolic process"/>
    <property type="evidence" value="ECO:0007669"/>
    <property type="project" value="InterPro"/>
</dbReference>
<dbReference type="Pfam" id="PF01531">
    <property type="entry name" value="Glyco_transf_11"/>
    <property type="match status" value="1"/>
</dbReference>
<dbReference type="PANTHER" id="PTHR11927">
    <property type="entry name" value="GALACTOSIDE 2-L-FUCOSYLTRANSFERASE"/>
    <property type="match status" value="1"/>
</dbReference>
<dbReference type="InterPro" id="IPR002516">
    <property type="entry name" value="Glyco_trans_11"/>
</dbReference>
<gene>
    <name evidence="3" type="ORF">CPT75_03630</name>
</gene>
<dbReference type="AlphaFoldDB" id="A0A317FZ16"/>
<evidence type="ECO:0000313" key="3">
    <source>
        <dbReference type="EMBL" id="PWT26276.1"/>
    </source>
</evidence>